<keyword evidence="5 9" id="KW-0067">ATP-binding</keyword>
<dbReference type="VEuPathDB" id="FungiDB:DEHA2E05874g"/>
<evidence type="ECO:0000256" key="6">
    <source>
        <dbReference type="ARBA" id="ARBA00023175"/>
    </source>
</evidence>
<keyword evidence="15" id="KW-1185">Reference proteome</keyword>
<comment type="similarity">
    <text evidence="8">Belongs to the TRAFAC class myosin-kinesin ATPase superfamily. Kinesin family. KIN-5/BimC subfamily.</text>
</comment>
<dbReference type="RefSeq" id="XP_459578.2">
    <property type="nucleotide sequence ID" value="XM_459578.1"/>
</dbReference>
<organism evidence="14 15">
    <name type="scientific">Debaryomyces hansenii (strain ATCC 36239 / CBS 767 / BCRC 21394 / JCM 1990 / NBRC 0083 / IGC 2968)</name>
    <name type="common">Yeast</name>
    <name type="synonym">Torulaspora hansenii</name>
    <dbReference type="NCBI Taxonomy" id="284592"/>
    <lineage>
        <taxon>Eukaryota</taxon>
        <taxon>Fungi</taxon>
        <taxon>Dikarya</taxon>
        <taxon>Ascomycota</taxon>
        <taxon>Saccharomycotina</taxon>
        <taxon>Pichiomycetes</taxon>
        <taxon>Debaryomycetaceae</taxon>
        <taxon>Debaryomyces</taxon>
    </lineage>
</organism>
<evidence type="ECO:0000256" key="12">
    <source>
        <dbReference type="SAM" id="MobiDB-lite"/>
    </source>
</evidence>
<gene>
    <name evidence="14" type="ordered locus">DEHA2E05874g</name>
</gene>
<dbReference type="SMART" id="SM00129">
    <property type="entry name" value="KISc"/>
    <property type="match status" value="1"/>
</dbReference>
<comment type="subcellular location">
    <subcellularLocation>
        <location evidence="1">Cytoplasm</location>
        <location evidence="1">Cytoskeleton</location>
    </subcellularLocation>
</comment>
<evidence type="ECO:0000256" key="8">
    <source>
        <dbReference type="ARBA" id="ARBA00034704"/>
    </source>
</evidence>
<dbReference type="HOGENOM" id="CLU_001485_33_3_1"/>
<keyword evidence="7" id="KW-0206">Cytoskeleton</keyword>
<dbReference type="STRING" id="284592.Q6BQE2"/>
<keyword evidence="6 9" id="KW-0505">Motor protein</keyword>
<keyword evidence="3 10" id="KW-0493">Microtubule</keyword>
<dbReference type="FunCoup" id="Q6BQE2">
    <property type="interactions" value="116"/>
</dbReference>
<feature type="compositionally biased region" description="Low complexity" evidence="12">
    <location>
        <begin position="838"/>
        <end position="870"/>
    </location>
</feature>
<keyword evidence="4 9" id="KW-0547">Nucleotide-binding</keyword>
<dbReference type="OrthoDB" id="3176171at2759"/>
<proteinExistence type="inferred from homology"/>
<dbReference type="Pfam" id="PF00225">
    <property type="entry name" value="Kinesin"/>
    <property type="match status" value="1"/>
</dbReference>
<evidence type="ECO:0000256" key="2">
    <source>
        <dbReference type="ARBA" id="ARBA00022490"/>
    </source>
</evidence>
<feature type="domain" description="Kinesin motor" evidence="13">
    <location>
        <begin position="4"/>
        <end position="364"/>
    </location>
</feature>
<dbReference type="eggNOG" id="KOG0243">
    <property type="taxonomic scope" value="Eukaryota"/>
</dbReference>
<dbReference type="PROSITE" id="PS00411">
    <property type="entry name" value="KINESIN_MOTOR_1"/>
    <property type="match status" value="1"/>
</dbReference>
<evidence type="ECO:0000259" key="13">
    <source>
        <dbReference type="PROSITE" id="PS50067"/>
    </source>
</evidence>
<reference evidence="14 15" key="1">
    <citation type="journal article" date="2004" name="Nature">
        <title>Genome evolution in yeasts.</title>
        <authorList>
            <consortium name="Genolevures"/>
            <person name="Dujon B."/>
            <person name="Sherman D."/>
            <person name="Fischer G."/>
            <person name="Durrens P."/>
            <person name="Casaregola S."/>
            <person name="Lafontaine I."/>
            <person name="de Montigny J."/>
            <person name="Marck C."/>
            <person name="Neuveglise C."/>
            <person name="Talla E."/>
            <person name="Goffard N."/>
            <person name="Frangeul L."/>
            <person name="Aigle M."/>
            <person name="Anthouard V."/>
            <person name="Babour A."/>
            <person name="Barbe V."/>
            <person name="Barnay S."/>
            <person name="Blanchin S."/>
            <person name="Beckerich J.M."/>
            <person name="Beyne E."/>
            <person name="Bleykasten C."/>
            <person name="Boisrame A."/>
            <person name="Boyer J."/>
            <person name="Cattolico L."/>
            <person name="Confanioleri F."/>
            <person name="de Daruvar A."/>
            <person name="Despons L."/>
            <person name="Fabre E."/>
            <person name="Fairhead C."/>
            <person name="Ferry-Dumazet H."/>
            <person name="Groppi A."/>
            <person name="Hantraye F."/>
            <person name="Hennequin C."/>
            <person name="Jauniaux N."/>
            <person name="Joyet P."/>
            <person name="Kachouri R."/>
            <person name="Kerrest A."/>
            <person name="Koszul R."/>
            <person name="Lemaire M."/>
            <person name="Lesur I."/>
            <person name="Ma L."/>
            <person name="Muller H."/>
            <person name="Nicaud J.M."/>
            <person name="Nikolski M."/>
            <person name="Oztas S."/>
            <person name="Ozier-Kalogeropoulos O."/>
            <person name="Pellenz S."/>
            <person name="Potier S."/>
            <person name="Richard G.F."/>
            <person name="Straub M.L."/>
            <person name="Suleau A."/>
            <person name="Swennene D."/>
            <person name="Tekaia F."/>
            <person name="Wesolowski-Louvel M."/>
            <person name="Westhof E."/>
            <person name="Wirth B."/>
            <person name="Zeniou-Meyer M."/>
            <person name="Zivanovic I."/>
            <person name="Bolotin-Fukuhara M."/>
            <person name="Thierry A."/>
            <person name="Bouchier C."/>
            <person name="Caudron B."/>
            <person name="Scarpelli C."/>
            <person name="Gaillardin C."/>
            <person name="Weissenbach J."/>
            <person name="Wincker P."/>
            <person name="Souciet J.L."/>
        </authorList>
    </citation>
    <scope>NUCLEOTIDE SEQUENCE [LARGE SCALE GENOMIC DNA]</scope>
    <source>
        <strain evidence="15">ATCC 36239 / CBS 767 / BCRC 21394 / JCM 1990 / NBRC 0083 / IGC 2968</strain>
    </source>
</reference>
<sequence length="917" mass="103111">MSSNIQVVVRCRGRNSREVTAKSPLIVDLPNDTYSVSNPTITVNQDQQFSTFINSMNSKTYTVDQVYGSQADQSLLFDKVAMPLFNDFINGFNVTILAYGQTGTGKTYTMCGNCNTEDAVGKLESYNPSLNEMAGIIPRTLNELFKSLESDSGANDYVVKCSFIELYNEDLKDLLNDDTDRNRLRMFESKKPNSDTLIIQNLQETYINSAIDGLNILRKGLIKRKTASTKLNDVSSRSHTIFTVNLYKKQGNEFFKVSKMNLVDLAGSENINRSGAVNQRAKEAGLINQSLLTLGRVINSLSDRSLSASNTSHIPYRESKLTRLLQDSIGGQTKTALIATISPAKINLEETVSTLEYASRAKNIQNKPQLGQDCDLMLKKILLKDMSKEITKLNKDLIATRNKNGIWMDENNYNTLIENNDLIKAELKESNSIINGLNMKISQLSNLKKTTELNNKNYKSKINEYQLKIKSLENIETNNKKQISDNDTMISTLNDKLFKLNENYKSSKLQLTQLINNSLNDSISQIENVVTDLNNSKESQNNSLNASIKSIQNNLQTCKNSLSETIASTNTELSQSIDKIPKMMSDINSNFHDFNGIVSDNESKIKASMSDLKIANDKFSGYITEEHLDSQALNNVINQIVSERVNEQLSSIKSNMLNKFSKLLDDTHLKHESLFKDSVNEVSSKFINLERNTLLERQSNWFHESEKFYNSIDKDATSFKKQYHDFNDENSHKLSTTTNNISSLITNTINPNLAKINQIIDKNNLSDDMPKLKSISDLIIKKDDRVCESLNHVNQNLNSLQYDITSNEANVIMKSPVRSPNKSPIKHTKPSPFKQLNSPTKESSSSPSKRLPSAKSSPSKKSPLKRQSSSIALSVNTDLQRTKIPQLSRSNSDKENVSAAAFKRRRIIHDVNTTLNK</sequence>
<dbReference type="PRINTS" id="PR00380">
    <property type="entry name" value="KINESINHEAVY"/>
</dbReference>
<evidence type="ECO:0000256" key="11">
    <source>
        <dbReference type="SAM" id="Coils"/>
    </source>
</evidence>
<dbReference type="EMBL" id="CR382137">
    <property type="protein sequence ID" value="CAG87805.2"/>
    <property type="molecule type" value="Genomic_DNA"/>
</dbReference>
<accession>Q6BQE2</accession>
<dbReference type="InterPro" id="IPR001752">
    <property type="entry name" value="Kinesin_motor_dom"/>
</dbReference>
<dbReference type="PANTHER" id="PTHR47970">
    <property type="entry name" value="KINESIN-LIKE PROTEIN KIF11"/>
    <property type="match status" value="1"/>
</dbReference>
<dbReference type="GO" id="GO:0072686">
    <property type="term" value="C:mitotic spindle"/>
    <property type="evidence" value="ECO:0007669"/>
    <property type="project" value="TreeGrafter"/>
</dbReference>
<dbReference type="SUPFAM" id="SSF52540">
    <property type="entry name" value="P-loop containing nucleoside triphosphate hydrolases"/>
    <property type="match status" value="1"/>
</dbReference>
<evidence type="ECO:0000256" key="10">
    <source>
        <dbReference type="RuleBase" id="RU000394"/>
    </source>
</evidence>
<evidence type="ECO:0000256" key="1">
    <source>
        <dbReference type="ARBA" id="ARBA00004245"/>
    </source>
</evidence>
<protein>
    <recommendedName>
        <fullName evidence="10">Kinesin-like protein</fullName>
    </recommendedName>
</protein>
<feature type="region of interest" description="Disordered" evidence="12">
    <location>
        <begin position="815"/>
        <end position="877"/>
    </location>
</feature>
<dbReference type="InterPro" id="IPR047149">
    <property type="entry name" value="KIF11-like"/>
</dbReference>
<feature type="binding site" evidence="9">
    <location>
        <begin position="100"/>
        <end position="107"/>
    </location>
    <ligand>
        <name>ATP</name>
        <dbReference type="ChEBI" id="CHEBI:30616"/>
    </ligand>
</feature>
<keyword evidence="2" id="KW-0963">Cytoplasm</keyword>
<evidence type="ECO:0000256" key="5">
    <source>
        <dbReference type="ARBA" id="ARBA00022840"/>
    </source>
</evidence>
<dbReference type="InterPro" id="IPR019821">
    <property type="entry name" value="Kinesin_motor_CS"/>
</dbReference>
<dbReference type="GO" id="GO:0000073">
    <property type="term" value="P:initial mitotic spindle pole body separation"/>
    <property type="evidence" value="ECO:0007669"/>
    <property type="project" value="TreeGrafter"/>
</dbReference>
<dbReference type="InterPro" id="IPR036961">
    <property type="entry name" value="Kinesin_motor_dom_sf"/>
</dbReference>
<dbReference type="Gene3D" id="3.40.850.10">
    <property type="entry name" value="Kinesin motor domain"/>
    <property type="match status" value="1"/>
</dbReference>
<evidence type="ECO:0000256" key="9">
    <source>
        <dbReference type="PROSITE-ProRule" id="PRU00283"/>
    </source>
</evidence>
<dbReference type="GO" id="GO:0008574">
    <property type="term" value="F:plus-end-directed microtubule motor activity"/>
    <property type="evidence" value="ECO:0007669"/>
    <property type="project" value="TreeGrafter"/>
</dbReference>
<keyword evidence="11" id="KW-0175">Coiled coil</keyword>
<dbReference type="GO" id="GO:0008017">
    <property type="term" value="F:microtubule binding"/>
    <property type="evidence" value="ECO:0007669"/>
    <property type="project" value="InterPro"/>
</dbReference>
<feature type="coiled-coil region" evidence="11">
    <location>
        <begin position="441"/>
        <end position="475"/>
    </location>
</feature>
<dbReference type="InterPro" id="IPR027417">
    <property type="entry name" value="P-loop_NTPase"/>
</dbReference>
<dbReference type="OMA" id="NIQHITI"/>
<evidence type="ECO:0000256" key="3">
    <source>
        <dbReference type="ARBA" id="ARBA00022701"/>
    </source>
</evidence>
<dbReference type="Proteomes" id="UP000000599">
    <property type="component" value="Chromosome E"/>
</dbReference>
<dbReference type="GO" id="GO:0005876">
    <property type="term" value="C:spindle microtubule"/>
    <property type="evidence" value="ECO:0007669"/>
    <property type="project" value="TreeGrafter"/>
</dbReference>
<evidence type="ECO:0000313" key="14">
    <source>
        <dbReference type="EMBL" id="CAG87805.2"/>
    </source>
</evidence>
<evidence type="ECO:0000313" key="15">
    <source>
        <dbReference type="Proteomes" id="UP000000599"/>
    </source>
</evidence>
<dbReference type="GO" id="GO:0007018">
    <property type="term" value="P:microtubule-based movement"/>
    <property type="evidence" value="ECO:0007669"/>
    <property type="project" value="InterPro"/>
</dbReference>
<name>Q6BQE2_DEBHA</name>
<dbReference type="KEGG" id="dha:DEHA2E05874g"/>
<dbReference type="PANTHER" id="PTHR47970:SF12">
    <property type="entry name" value="KINESIN FAMILY MEMBER 11"/>
    <property type="match status" value="1"/>
</dbReference>
<dbReference type="InParanoid" id="Q6BQE2"/>
<dbReference type="AlphaFoldDB" id="Q6BQE2"/>
<dbReference type="GeneID" id="2902829"/>
<evidence type="ECO:0000256" key="4">
    <source>
        <dbReference type="ARBA" id="ARBA00022741"/>
    </source>
</evidence>
<evidence type="ECO:0000256" key="7">
    <source>
        <dbReference type="ARBA" id="ARBA00023212"/>
    </source>
</evidence>
<dbReference type="GO" id="GO:0005524">
    <property type="term" value="F:ATP binding"/>
    <property type="evidence" value="ECO:0007669"/>
    <property type="project" value="UniProtKB-UniRule"/>
</dbReference>
<dbReference type="PROSITE" id="PS50067">
    <property type="entry name" value="KINESIN_MOTOR_2"/>
    <property type="match status" value="1"/>
</dbReference>
<dbReference type="GO" id="GO:0005634">
    <property type="term" value="C:nucleus"/>
    <property type="evidence" value="ECO:0007669"/>
    <property type="project" value="TreeGrafter"/>
</dbReference>
<dbReference type="FunFam" id="3.40.850.10:FF:000019">
    <property type="entry name" value="Kinesin-like protein KIN-5D"/>
    <property type="match status" value="1"/>
</dbReference>